<evidence type="ECO:0000313" key="5">
    <source>
        <dbReference type="EMBL" id="MBC8534058.1"/>
    </source>
</evidence>
<comment type="subcellular location">
    <subcellularLocation>
        <location evidence="1">Cytoplasm</location>
    </subcellularLocation>
</comment>
<dbReference type="PROSITE" id="PS00958">
    <property type="entry name" value="TRANSALDOLASE_2"/>
    <property type="match status" value="1"/>
</dbReference>
<evidence type="ECO:0008006" key="7">
    <source>
        <dbReference type="Google" id="ProtNLM"/>
    </source>
</evidence>
<dbReference type="CDD" id="cd00956">
    <property type="entry name" value="Transaldolase_FSA"/>
    <property type="match status" value="1"/>
</dbReference>
<dbReference type="PANTHER" id="PTHR10683">
    <property type="entry name" value="TRANSALDOLASE"/>
    <property type="match status" value="1"/>
</dbReference>
<dbReference type="InterPro" id="IPR013785">
    <property type="entry name" value="Aldolase_TIM"/>
</dbReference>
<dbReference type="EMBL" id="JACRSN010000011">
    <property type="protein sequence ID" value="MBC8534058.1"/>
    <property type="molecule type" value="Genomic_DNA"/>
</dbReference>
<keyword evidence="4" id="KW-0704">Schiff base</keyword>
<dbReference type="GO" id="GO:0005737">
    <property type="term" value="C:cytoplasm"/>
    <property type="evidence" value="ECO:0007669"/>
    <property type="project" value="UniProtKB-SubCell"/>
</dbReference>
<evidence type="ECO:0000256" key="1">
    <source>
        <dbReference type="ARBA" id="ARBA00004496"/>
    </source>
</evidence>
<dbReference type="Pfam" id="PF00923">
    <property type="entry name" value="TAL_FSA"/>
    <property type="match status" value="1"/>
</dbReference>
<reference evidence="5" key="1">
    <citation type="submission" date="2020-08" db="EMBL/GenBank/DDBJ databases">
        <title>Genome public.</title>
        <authorList>
            <person name="Liu C."/>
            <person name="Sun Q."/>
        </authorList>
    </citation>
    <scope>NUCLEOTIDE SEQUENCE</scope>
    <source>
        <strain evidence="5">NSJ-40</strain>
    </source>
</reference>
<protein>
    <recommendedName>
        <fullName evidence="7">Transaldolase</fullName>
    </recommendedName>
</protein>
<proteinExistence type="predicted"/>
<dbReference type="InterPro" id="IPR033919">
    <property type="entry name" value="TSA/FSA_arc/bac"/>
</dbReference>
<keyword evidence="6" id="KW-1185">Reference proteome</keyword>
<evidence type="ECO:0000256" key="2">
    <source>
        <dbReference type="ARBA" id="ARBA00022490"/>
    </source>
</evidence>
<dbReference type="PROSITE" id="PS01054">
    <property type="entry name" value="TRANSALDOLASE_1"/>
    <property type="match status" value="1"/>
</dbReference>
<gene>
    <name evidence="5" type="ORF">IAG03_08595</name>
</gene>
<keyword evidence="3" id="KW-0808">Transferase</keyword>
<dbReference type="Proteomes" id="UP000651482">
    <property type="component" value="Unassembled WGS sequence"/>
</dbReference>
<dbReference type="RefSeq" id="WP_249319713.1">
    <property type="nucleotide sequence ID" value="NZ_JACRSN010000011.1"/>
</dbReference>
<evidence type="ECO:0000256" key="4">
    <source>
        <dbReference type="ARBA" id="ARBA00023270"/>
    </source>
</evidence>
<evidence type="ECO:0000256" key="3">
    <source>
        <dbReference type="ARBA" id="ARBA00022679"/>
    </source>
</evidence>
<dbReference type="GO" id="GO:0016832">
    <property type="term" value="F:aldehyde-lyase activity"/>
    <property type="evidence" value="ECO:0007669"/>
    <property type="project" value="InterPro"/>
</dbReference>
<dbReference type="GO" id="GO:0005975">
    <property type="term" value="P:carbohydrate metabolic process"/>
    <property type="evidence" value="ECO:0007669"/>
    <property type="project" value="InterPro"/>
</dbReference>
<dbReference type="SUPFAM" id="SSF51569">
    <property type="entry name" value="Aldolase"/>
    <property type="match status" value="1"/>
</dbReference>
<dbReference type="GO" id="GO:0016740">
    <property type="term" value="F:transferase activity"/>
    <property type="evidence" value="ECO:0007669"/>
    <property type="project" value="UniProtKB-KW"/>
</dbReference>
<dbReference type="FunFam" id="3.20.20.70:FF:000018">
    <property type="entry name" value="Probable transaldolase"/>
    <property type="match status" value="1"/>
</dbReference>
<organism evidence="5 6">
    <name type="scientific">Yeguia hominis</name>
    <dbReference type="NCBI Taxonomy" id="2763662"/>
    <lineage>
        <taxon>Bacteria</taxon>
        <taxon>Bacillati</taxon>
        <taxon>Bacillota</taxon>
        <taxon>Clostridia</taxon>
        <taxon>Eubacteriales</taxon>
        <taxon>Yeguiaceae</taxon>
        <taxon>Yeguia</taxon>
    </lineage>
</organism>
<evidence type="ECO:0000313" key="6">
    <source>
        <dbReference type="Proteomes" id="UP000651482"/>
    </source>
</evidence>
<sequence>MLYLLDTANLKAIQDLTDYYPVSGVTTNPTIISHERADFETLISGIRSIIGKDRMLHVQATGKTCEEIAREALALNSFDKGNLYIKVPVSREGVKAIKVLKEKGIKVTATAIFTQQQALVCARAGADFVAPYINRLDNIVSDGTGVASDISHLFHLYNLPTKVLAASFKNVEQVHKVSMAGIDAATVNPELLESLLCHPLTTQAIADFSADWASVYGKDADIADLLENDISITA</sequence>
<comment type="caution">
    <text evidence="5">The sequence shown here is derived from an EMBL/GenBank/DDBJ whole genome shotgun (WGS) entry which is preliminary data.</text>
</comment>
<dbReference type="InterPro" id="IPR001585">
    <property type="entry name" value="TAL/FSA"/>
</dbReference>
<dbReference type="AlphaFoldDB" id="A0A926D9R0"/>
<dbReference type="PANTHER" id="PTHR10683:SF36">
    <property type="entry name" value="TRANSALDOLASE"/>
    <property type="match status" value="1"/>
</dbReference>
<keyword evidence="2" id="KW-0963">Cytoplasm</keyword>
<dbReference type="Gene3D" id="3.20.20.70">
    <property type="entry name" value="Aldolase class I"/>
    <property type="match status" value="1"/>
</dbReference>
<dbReference type="InterPro" id="IPR018225">
    <property type="entry name" value="Transaldolase_AS"/>
</dbReference>
<name>A0A926D9R0_9FIRM</name>
<accession>A0A926D9R0</accession>